<comment type="subcellular location">
    <subcellularLocation>
        <location evidence="1">Cell inner membrane</location>
        <topology evidence="1">Multi-pass membrane protein</topology>
    </subcellularLocation>
</comment>
<dbReference type="PANTHER" id="PTHR43702">
    <property type="entry name" value="L-FUCOSE-PROTON SYMPORTER"/>
    <property type="match status" value="1"/>
</dbReference>
<feature type="transmembrane region" description="Helical" evidence="6">
    <location>
        <begin position="124"/>
        <end position="152"/>
    </location>
</feature>
<dbReference type="InterPro" id="IPR050375">
    <property type="entry name" value="MFS_TsgA-like"/>
</dbReference>
<dbReference type="RefSeq" id="WP_262432939.1">
    <property type="nucleotide sequence ID" value="NZ_JACRTF010000001.1"/>
</dbReference>
<keyword evidence="5 6" id="KW-0472">Membrane</keyword>
<feature type="transmembrane region" description="Helical" evidence="6">
    <location>
        <begin position="369"/>
        <end position="389"/>
    </location>
</feature>
<dbReference type="AlphaFoldDB" id="A0A926IIG1"/>
<feature type="transmembrane region" description="Helical" evidence="6">
    <location>
        <begin position="90"/>
        <end position="112"/>
    </location>
</feature>
<evidence type="ECO:0000313" key="8">
    <source>
        <dbReference type="Proteomes" id="UP000651085"/>
    </source>
</evidence>
<dbReference type="EMBL" id="JACRTF010000001">
    <property type="protein sequence ID" value="MBC8591717.1"/>
    <property type="molecule type" value="Genomic_DNA"/>
</dbReference>
<evidence type="ECO:0000256" key="5">
    <source>
        <dbReference type="ARBA" id="ARBA00023136"/>
    </source>
</evidence>
<feature type="transmembrane region" description="Helical" evidence="6">
    <location>
        <begin position="251"/>
        <end position="273"/>
    </location>
</feature>
<dbReference type="GO" id="GO:0022857">
    <property type="term" value="F:transmembrane transporter activity"/>
    <property type="evidence" value="ECO:0007669"/>
    <property type="project" value="InterPro"/>
</dbReference>
<feature type="transmembrane region" description="Helical" evidence="6">
    <location>
        <begin position="395"/>
        <end position="415"/>
    </location>
</feature>
<keyword evidence="3 6" id="KW-0812">Transmembrane</keyword>
<keyword evidence="8" id="KW-1185">Reference proteome</keyword>
<accession>A0A926IIG1</accession>
<dbReference type="InterPro" id="IPR011701">
    <property type="entry name" value="MFS"/>
</dbReference>
<dbReference type="Gene3D" id="1.20.1250.20">
    <property type="entry name" value="MFS general substrate transporter like domains"/>
    <property type="match status" value="2"/>
</dbReference>
<proteinExistence type="predicted"/>
<feature type="transmembrane region" description="Helical" evidence="6">
    <location>
        <begin position="202"/>
        <end position="220"/>
    </location>
</feature>
<gene>
    <name evidence="7" type="ORF">H8744_00385</name>
</gene>
<dbReference type="Proteomes" id="UP000651085">
    <property type="component" value="Unassembled WGS sequence"/>
</dbReference>
<dbReference type="InterPro" id="IPR036259">
    <property type="entry name" value="MFS_trans_sf"/>
</dbReference>
<evidence type="ECO:0000313" key="7">
    <source>
        <dbReference type="EMBL" id="MBC8591717.1"/>
    </source>
</evidence>
<organism evidence="7 8">
    <name type="scientific">Jilunia laotingensis</name>
    <dbReference type="NCBI Taxonomy" id="2763675"/>
    <lineage>
        <taxon>Bacteria</taxon>
        <taxon>Pseudomonadati</taxon>
        <taxon>Bacteroidota</taxon>
        <taxon>Bacteroidia</taxon>
        <taxon>Bacteroidales</taxon>
        <taxon>Bacteroidaceae</taxon>
        <taxon>Jilunia</taxon>
    </lineage>
</organism>
<evidence type="ECO:0000256" key="3">
    <source>
        <dbReference type="ARBA" id="ARBA00022692"/>
    </source>
</evidence>
<evidence type="ECO:0000256" key="4">
    <source>
        <dbReference type="ARBA" id="ARBA00022989"/>
    </source>
</evidence>
<feature type="transmembrane region" description="Helical" evidence="6">
    <location>
        <begin position="285"/>
        <end position="303"/>
    </location>
</feature>
<keyword evidence="2" id="KW-1003">Cell membrane</keyword>
<keyword evidence="4 6" id="KW-1133">Transmembrane helix</keyword>
<evidence type="ECO:0000256" key="2">
    <source>
        <dbReference type="ARBA" id="ARBA00022475"/>
    </source>
</evidence>
<feature type="transmembrane region" description="Helical" evidence="6">
    <location>
        <begin position="52"/>
        <end position="70"/>
    </location>
</feature>
<dbReference type="GO" id="GO:0005886">
    <property type="term" value="C:plasma membrane"/>
    <property type="evidence" value="ECO:0007669"/>
    <property type="project" value="UniProtKB-SubCell"/>
</dbReference>
<feature type="transmembrane region" description="Helical" evidence="6">
    <location>
        <begin position="339"/>
        <end position="357"/>
    </location>
</feature>
<feature type="transmembrane region" description="Helical" evidence="6">
    <location>
        <begin position="12"/>
        <end position="32"/>
    </location>
</feature>
<feature type="transmembrane region" description="Helical" evidence="6">
    <location>
        <begin position="173"/>
        <end position="190"/>
    </location>
</feature>
<name>A0A926IIG1_9BACT</name>
<reference evidence="7" key="1">
    <citation type="submission" date="2020-08" db="EMBL/GenBank/DDBJ databases">
        <title>Genome public.</title>
        <authorList>
            <person name="Liu C."/>
            <person name="Sun Q."/>
        </authorList>
    </citation>
    <scope>NUCLEOTIDE SEQUENCE</scope>
    <source>
        <strain evidence="7">N12</strain>
    </source>
</reference>
<sequence>MIQKGNPVRGVNVFVAFTIMLVLYFIVGLFTVINQQFQIPLQTAMLPHDGNITNALVTMLNFSWFLAYPLSQGFGTRWLEKYGYRKTSFLALLILVAGLTIYEIAVLFHIYIPTEISILGNEISVGFFIFLLGSFVIGMAATVLQVVLNLYLAVCQIGSTTALQRQMIGGTSNSIGMAVAPLIISYLIFYGTPLHDISTRQFVLPLAVLIMLMMIMSFFVNRVQMPSMDNVIQSPGEKLEKSVWSFRHLKLGVWGIFFYVGIEVAVGANVNMYASELGGAFASNATHMAALYWGLLLLGRFLGSFIKKISSERQLVIASVGAIALLIVAMLLANPWILTGIGFFHSIMWPAIFTLATNKLGIYTTKASGVLTMGVVGGGIIPFLQGILADLMGGNWHWTWVLVILGEAYILYYGLNGYKIKNDV</sequence>
<feature type="transmembrane region" description="Helical" evidence="6">
    <location>
        <begin position="315"/>
        <end position="333"/>
    </location>
</feature>
<dbReference type="PANTHER" id="PTHR43702:SF3">
    <property type="entry name" value="PROTEIN TSGA"/>
    <property type="match status" value="1"/>
</dbReference>
<protein>
    <submittedName>
        <fullName evidence="7">MFS transporter</fullName>
    </submittedName>
</protein>
<evidence type="ECO:0000256" key="6">
    <source>
        <dbReference type="SAM" id="Phobius"/>
    </source>
</evidence>
<dbReference type="Pfam" id="PF07690">
    <property type="entry name" value="MFS_1"/>
    <property type="match status" value="1"/>
</dbReference>
<comment type="caution">
    <text evidence="7">The sequence shown here is derived from an EMBL/GenBank/DDBJ whole genome shotgun (WGS) entry which is preliminary data.</text>
</comment>
<dbReference type="SUPFAM" id="SSF103473">
    <property type="entry name" value="MFS general substrate transporter"/>
    <property type="match status" value="1"/>
</dbReference>
<evidence type="ECO:0000256" key="1">
    <source>
        <dbReference type="ARBA" id="ARBA00004429"/>
    </source>
</evidence>